<dbReference type="RefSeq" id="WP_155348790.1">
    <property type="nucleotide sequence ID" value="NZ_BAAAHM010000016.1"/>
</dbReference>
<dbReference type="GO" id="GO:0000976">
    <property type="term" value="F:transcription cis-regulatory region binding"/>
    <property type="evidence" value="ECO:0007669"/>
    <property type="project" value="TreeGrafter"/>
</dbReference>
<feature type="domain" description="HTH lacI-type" evidence="4">
    <location>
        <begin position="3"/>
        <end position="63"/>
    </location>
</feature>
<dbReference type="SMART" id="SM00354">
    <property type="entry name" value="HTH_LACI"/>
    <property type="match status" value="1"/>
</dbReference>
<keyword evidence="3" id="KW-0804">Transcription</keyword>
<dbReference type="AlphaFoldDB" id="A0A5M3XSW8"/>
<dbReference type="SUPFAM" id="SSF53822">
    <property type="entry name" value="Periplasmic binding protein-like I"/>
    <property type="match status" value="1"/>
</dbReference>
<protein>
    <submittedName>
        <fullName evidence="5">HTH-type transcriptional regulator MalR</fullName>
    </submittedName>
</protein>
<reference evidence="5 6" key="1">
    <citation type="submission" date="2019-10" db="EMBL/GenBank/DDBJ databases">
        <title>Whole genome shotgun sequence of Acrocarpospora pleiomorpha NBRC 16267.</title>
        <authorList>
            <person name="Ichikawa N."/>
            <person name="Kimura A."/>
            <person name="Kitahashi Y."/>
            <person name="Komaki H."/>
            <person name="Oguchi A."/>
        </authorList>
    </citation>
    <scope>NUCLEOTIDE SEQUENCE [LARGE SCALE GENOMIC DNA]</scope>
    <source>
        <strain evidence="5 6">NBRC 16267</strain>
    </source>
</reference>
<dbReference type="Gene3D" id="1.10.260.40">
    <property type="entry name" value="lambda repressor-like DNA-binding domains"/>
    <property type="match status" value="1"/>
</dbReference>
<dbReference type="Pfam" id="PF13377">
    <property type="entry name" value="Peripla_BP_3"/>
    <property type="match status" value="1"/>
</dbReference>
<dbReference type="PANTHER" id="PTHR30146">
    <property type="entry name" value="LACI-RELATED TRANSCRIPTIONAL REPRESSOR"/>
    <property type="match status" value="1"/>
</dbReference>
<dbReference type="InterPro" id="IPR010982">
    <property type="entry name" value="Lambda_DNA-bd_dom_sf"/>
</dbReference>
<keyword evidence="2" id="KW-0238">DNA-binding</keyword>
<accession>A0A5M3XSW8</accession>
<dbReference type="SUPFAM" id="SSF47413">
    <property type="entry name" value="lambda repressor-like DNA-binding domains"/>
    <property type="match status" value="1"/>
</dbReference>
<dbReference type="InterPro" id="IPR000843">
    <property type="entry name" value="HTH_LacI"/>
</dbReference>
<sequence>MKVTLTEVAARAGVSEATVSRVLNAKSGVAEDTRDLVLAAVEALGYERPFKPEAPRKSAGLVGLVVPELENPIFPSFAQVIGTLLAQQRYTPVLCTQTPGGVSEDEYVEMLLEHNTAGIIFVSGMHADTHADPSRYRRLVDRGLPIVLINGFLPGLDVLSISVDEKSAMYLAVEHLASLGHVRIGMAIGPERYVPVIRKVAGFLEAAKATLSLDLSDMVEHTTFTVEGGQVAASRLIDRGATAIICGSDIMAFGAVRAVRGLGLSVPHDVSVVGFDDSSVTVFSDPPLTTLRQPVQAMGTAAVRGLIDEIHALSPPRGEFVFRTELLARSSTGPAPSSS</sequence>
<evidence type="ECO:0000313" key="5">
    <source>
        <dbReference type="EMBL" id="GES23930.1"/>
    </source>
</evidence>
<evidence type="ECO:0000313" key="6">
    <source>
        <dbReference type="Proteomes" id="UP000377595"/>
    </source>
</evidence>
<dbReference type="PROSITE" id="PS50932">
    <property type="entry name" value="HTH_LACI_2"/>
    <property type="match status" value="1"/>
</dbReference>
<keyword evidence="1" id="KW-0805">Transcription regulation</keyword>
<proteinExistence type="predicted"/>
<evidence type="ECO:0000256" key="1">
    <source>
        <dbReference type="ARBA" id="ARBA00023015"/>
    </source>
</evidence>
<dbReference type="GO" id="GO:0003700">
    <property type="term" value="F:DNA-binding transcription factor activity"/>
    <property type="evidence" value="ECO:0007669"/>
    <property type="project" value="TreeGrafter"/>
</dbReference>
<evidence type="ECO:0000256" key="3">
    <source>
        <dbReference type="ARBA" id="ARBA00023163"/>
    </source>
</evidence>
<dbReference type="PRINTS" id="PR00036">
    <property type="entry name" value="HTHLACI"/>
</dbReference>
<dbReference type="InterPro" id="IPR028082">
    <property type="entry name" value="Peripla_BP_I"/>
</dbReference>
<dbReference type="EMBL" id="BLAF01000046">
    <property type="protein sequence ID" value="GES23930.1"/>
    <property type="molecule type" value="Genomic_DNA"/>
</dbReference>
<evidence type="ECO:0000259" key="4">
    <source>
        <dbReference type="PROSITE" id="PS50932"/>
    </source>
</evidence>
<organism evidence="5 6">
    <name type="scientific">Acrocarpospora pleiomorpha</name>
    <dbReference type="NCBI Taxonomy" id="90975"/>
    <lineage>
        <taxon>Bacteria</taxon>
        <taxon>Bacillati</taxon>
        <taxon>Actinomycetota</taxon>
        <taxon>Actinomycetes</taxon>
        <taxon>Streptosporangiales</taxon>
        <taxon>Streptosporangiaceae</taxon>
        <taxon>Acrocarpospora</taxon>
    </lineage>
</organism>
<dbReference type="Pfam" id="PF00356">
    <property type="entry name" value="LacI"/>
    <property type="match status" value="1"/>
</dbReference>
<gene>
    <name evidence="5" type="primary">malR_1</name>
    <name evidence="5" type="ORF">Aple_068290</name>
</gene>
<comment type="caution">
    <text evidence="5">The sequence shown here is derived from an EMBL/GenBank/DDBJ whole genome shotgun (WGS) entry which is preliminary data.</text>
</comment>
<dbReference type="Proteomes" id="UP000377595">
    <property type="component" value="Unassembled WGS sequence"/>
</dbReference>
<dbReference type="PANTHER" id="PTHR30146:SF153">
    <property type="entry name" value="LACTOSE OPERON REPRESSOR"/>
    <property type="match status" value="1"/>
</dbReference>
<keyword evidence="6" id="KW-1185">Reference proteome</keyword>
<dbReference type="CDD" id="cd01392">
    <property type="entry name" value="HTH_LacI"/>
    <property type="match status" value="1"/>
</dbReference>
<dbReference type="OrthoDB" id="3324394at2"/>
<dbReference type="Gene3D" id="3.40.50.2300">
    <property type="match status" value="2"/>
</dbReference>
<dbReference type="PROSITE" id="PS00356">
    <property type="entry name" value="HTH_LACI_1"/>
    <property type="match status" value="1"/>
</dbReference>
<name>A0A5M3XSW8_9ACTN</name>
<evidence type="ECO:0000256" key="2">
    <source>
        <dbReference type="ARBA" id="ARBA00023125"/>
    </source>
</evidence>
<dbReference type="InterPro" id="IPR046335">
    <property type="entry name" value="LacI/GalR-like_sensor"/>
</dbReference>